<dbReference type="Pfam" id="PF09388">
    <property type="entry name" value="SpoOE-like"/>
    <property type="match status" value="1"/>
</dbReference>
<name>A0ABN7TEY5_9BACL</name>
<organism evidence="1 2">
    <name type="scientific">Paenibacillus allorhizosphaerae</name>
    <dbReference type="NCBI Taxonomy" id="2849866"/>
    <lineage>
        <taxon>Bacteria</taxon>
        <taxon>Bacillati</taxon>
        <taxon>Bacillota</taxon>
        <taxon>Bacilli</taxon>
        <taxon>Bacillales</taxon>
        <taxon>Paenibacillaceae</taxon>
        <taxon>Paenibacillus</taxon>
    </lineage>
</organism>
<dbReference type="RefSeq" id="WP_218097903.1">
    <property type="nucleotide sequence ID" value="NZ_CAJVCE010000003.1"/>
</dbReference>
<accession>A0ABN7TEY5</accession>
<comment type="caution">
    <text evidence="1">The sequence shown here is derived from an EMBL/GenBank/DDBJ whole genome shotgun (WGS) entry which is preliminary data.</text>
</comment>
<keyword evidence="2" id="KW-1185">Reference proteome</keyword>
<evidence type="ECO:0000313" key="1">
    <source>
        <dbReference type="EMBL" id="CAG7629690.1"/>
    </source>
</evidence>
<protein>
    <recommendedName>
        <fullName evidence="3">Aspartyl-phosphate phosphatase Spo0E family protein</fullName>
    </recommendedName>
</protein>
<proteinExistence type="predicted"/>
<reference evidence="1 2" key="1">
    <citation type="submission" date="2021-06" db="EMBL/GenBank/DDBJ databases">
        <authorList>
            <person name="Criscuolo A."/>
        </authorList>
    </citation>
    <scope>NUCLEOTIDE SEQUENCE [LARGE SCALE GENOMIC DNA]</scope>
    <source>
        <strain evidence="2">CIP 111802</strain>
    </source>
</reference>
<dbReference type="InterPro" id="IPR018540">
    <property type="entry name" value="Spo0E-like"/>
</dbReference>
<gene>
    <name evidence="1" type="ORF">PAECIP111802_01579</name>
</gene>
<evidence type="ECO:0008006" key="3">
    <source>
        <dbReference type="Google" id="ProtNLM"/>
    </source>
</evidence>
<dbReference type="Proteomes" id="UP000730618">
    <property type="component" value="Unassembled WGS sequence"/>
</dbReference>
<sequence length="64" mass="7219">MFICEYLERQIRSCVDELNTLVIGQGCALTDSNVVEKSMELDKLIVQAMSRSCPLQKQETAMAH</sequence>
<evidence type="ECO:0000313" key="2">
    <source>
        <dbReference type="Proteomes" id="UP000730618"/>
    </source>
</evidence>
<dbReference type="EMBL" id="CAJVCE010000003">
    <property type="protein sequence ID" value="CAG7629690.1"/>
    <property type="molecule type" value="Genomic_DNA"/>
</dbReference>